<dbReference type="PROSITE" id="PS50928">
    <property type="entry name" value="ABC_TM1"/>
    <property type="match status" value="1"/>
</dbReference>
<evidence type="ECO:0000256" key="5">
    <source>
        <dbReference type="ARBA" id="ARBA00022692"/>
    </source>
</evidence>
<keyword evidence="3" id="KW-1003">Cell membrane</keyword>
<dbReference type="PANTHER" id="PTHR30183:SF3">
    <property type="entry name" value="MOLYBDENUM TRANSPORT SYSTEM PERMEASE PROTEIN MODB"/>
    <property type="match status" value="1"/>
</dbReference>
<feature type="transmembrane region" description="Helical" evidence="8">
    <location>
        <begin position="216"/>
        <end position="238"/>
    </location>
</feature>
<evidence type="ECO:0000256" key="6">
    <source>
        <dbReference type="ARBA" id="ARBA00022989"/>
    </source>
</evidence>
<dbReference type="InterPro" id="IPR011867">
    <property type="entry name" value="ModB_ABC"/>
</dbReference>
<dbReference type="InterPro" id="IPR006469">
    <property type="entry name" value="NifC_ABC_porter"/>
</dbReference>
<dbReference type="Gene3D" id="1.10.3720.10">
    <property type="entry name" value="MetI-like"/>
    <property type="match status" value="1"/>
</dbReference>
<dbReference type="Pfam" id="PF00528">
    <property type="entry name" value="BPD_transp_1"/>
    <property type="match status" value="1"/>
</dbReference>
<feature type="domain" description="ABC transmembrane type-1" evidence="9">
    <location>
        <begin position="33"/>
        <end position="235"/>
    </location>
</feature>
<evidence type="ECO:0000256" key="1">
    <source>
        <dbReference type="ARBA" id="ARBA00004651"/>
    </source>
</evidence>
<feature type="transmembrane region" description="Helical" evidence="8">
    <location>
        <begin position="157"/>
        <end position="179"/>
    </location>
</feature>
<keyword evidence="7 8" id="KW-0472">Membrane</keyword>
<accession>A0A382L6N9</accession>
<dbReference type="CDD" id="cd06261">
    <property type="entry name" value="TM_PBP2"/>
    <property type="match status" value="1"/>
</dbReference>
<keyword evidence="2" id="KW-0813">Transport</keyword>
<dbReference type="InterPro" id="IPR035906">
    <property type="entry name" value="MetI-like_sf"/>
</dbReference>
<dbReference type="GO" id="GO:0015098">
    <property type="term" value="F:molybdate ion transmembrane transporter activity"/>
    <property type="evidence" value="ECO:0007669"/>
    <property type="project" value="InterPro"/>
</dbReference>
<feature type="transmembrane region" description="Helical" evidence="8">
    <location>
        <begin position="109"/>
        <end position="129"/>
    </location>
</feature>
<evidence type="ECO:0000313" key="10">
    <source>
        <dbReference type="EMBL" id="SVC30561.1"/>
    </source>
</evidence>
<evidence type="ECO:0000259" key="9">
    <source>
        <dbReference type="PROSITE" id="PS50928"/>
    </source>
</evidence>
<dbReference type="NCBIfam" id="TIGR01581">
    <property type="entry name" value="Mo_ABC_porter"/>
    <property type="match status" value="1"/>
</dbReference>
<dbReference type="InterPro" id="IPR000515">
    <property type="entry name" value="MetI-like"/>
</dbReference>
<dbReference type="EMBL" id="UINC01084174">
    <property type="protein sequence ID" value="SVC30561.1"/>
    <property type="molecule type" value="Genomic_DNA"/>
</dbReference>
<feature type="non-terminal residue" evidence="10">
    <location>
        <position position="1"/>
    </location>
</feature>
<protein>
    <recommendedName>
        <fullName evidence="9">ABC transmembrane type-1 domain-containing protein</fullName>
    </recommendedName>
</protein>
<evidence type="ECO:0000256" key="4">
    <source>
        <dbReference type="ARBA" id="ARBA00022505"/>
    </source>
</evidence>
<dbReference type="GO" id="GO:0005886">
    <property type="term" value="C:plasma membrane"/>
    <property type="evidence" value="ECO:0007669"/>
    <property type="project" value="UniProtKB-SubCell"/>
</dbReference>
<evidence type="ECO:0000256" key="3">
    <source>
        <dbReference type="ARBA" id="ARBA00022475"/>
    </source>
</evidence>
<dbReference type="SUPFAM" id="SSF161098">
    <property type="entry name" value="MetI-like"/>
    <property type="match status" value="1"/>
</dbReference>
<dbReference type="NCBIfam" id="TIGR02141">
    <property type="entry name" value="modB_ABC"/>
    <property type="match status" value="1"/>
</dbReference>
<evidence type="ECO:0000256" key="2">
    <source>
        <dbReference type="ARBA" id="ARBA00022448"/>
    </source>
</evidence>
<evidence type="ECO:0000256" key="7">
    <source>
        <dbReference type="ARBA" id="ARBA00023136"/>
    </source>
</evidence>
<reference evidence="10" key="1">
    <citation type="submission" date="2018-05" db="EMBL/GenBank/DDBJ databases">
        <authorList>
            <person name="Lanie J.A."/>
            <person name="Ng W.-L."/>
            <person name="Kazmierczak K.M."/>
            <person name="Andrzejewski T.M."/>
            <person name="Davidsen T.M."/>
            <person name="Wayne K.J."/>
            <person name="Tettelin H."/>
            <person name="Glass J.I."/>
            <person name="Rusch D."/>
            <person name="Podicherti R."/>
            <person name="Tsui H.-C.T."/>
            <person name="Winkler M.E."/>
        </authorList>
    </citation>
    <scope>NUCLEOTIDE SEQUENCE</scope>
</reference>
<evidence type="ECO:0000256" key="8">
    <source>
        <dbReference type="SAM" id="Phobius"/>
    </source>
</evidence>
<feature type="transmembrane region" description="Helical" evidence="8">
    <location>
        <begin position="71"/>
        <end position="89"/>
    </location>
</feature>
<keyword evidence="4" id="KW-0500">Molybdenum</keyword>
<keyword evidence="6 8" id="KW-1133">Transmembrane helix</keyword>
<comment type="subcellular location">
    <subcellularLocation>
        <location evidence="1">Cell membrane</location>
        <topology evidence="1">Multi-pass membrane protein</topology>
    </subcellularLocation>
</comment>
<gene>
    <name evidence="10" type="ORF">METZ01_LOCUS283415</name>
</gene>
<name>A0A382L6N9_9ZZZZ</name>
<sequence length="250" mass="26169">VSLLLVPLLAMLVSTSHQDIVAGIAHPMFLPALFLSLKTTSISLALTCLLGTPLAWWLASSRSKSTKIIELVVALPIVIPPAVLGVGLLQTFGREGLLGSLLQNLGLSIPFTASAVIIAQIVVSSPFFIQAATSSFRKVEPDILMVARTLGSSAVSAFFRVALPISLPGIVAGASLAWARSLGEFGATLLFAGNMKDETQTMPLAIFSAMESDLQLAIVFSLVLVGGGGILLAALRCLPLTVALTKRRPR</sequence>
<organism evidence="10">
    <name type="scientific">marine metagenome</name>
    <dbReference type="NCBI Taxonomy" id="408172"/>
    <lineage>
        <taxon>unclassified sequences</taxon>
        <taxon>metagenomes</taxon>
        <taxon>ecological metagenomes</taxon>
    </lineage>
</organism>
<proteinExistence type="predicted"/>
<feature type="transmembrane region" description="Helical" evidence="8">
    <location>
        <begin position="42"/>
        <end position="59"/>
    </location>
</feature>
<dbReference type="PANTHER" id="PTHR30183">
    <property type="entry name" value="MOLYBDENUM TRANSPORT SYSTEM PERMEASE PROTEIN MODB"/>
    <property type="match status" value="1"/>
</dbReference>
<keyword evidence="5 8" id="KW-0812">Transmembrane</keyword>
<dbReference type="AlphaFoldDB" id="A0A382L6N9"/>